<comment type="subcellular location">
    <subcellularLocation>
        <location evidence="1">Cell membrane</location>
        <topology evidence="1">Multi-pass membrane protein</topology>
    </subcellularLocation>
</comment>
<reference evidence="9 10" key="1">
    <citation type="journal article" date="2019" name="Antonie Van Leeuwenhoek">
        <title>Description of 'Ca. Methylobacter oryzae' KRF1, a novel species from the environmentally important Methylobacter clade 2.</title>
        <authorList>
            <person name="Khatri K."/>
            <person name="Mohite J.A."/>
            <person name="Pandit P.S."/>
            <person name="Bahulikar R."/>
            <person name="Rahalkar M.C."/>
        </authorList>
    </citation>
    <scope>NUCLEOTIDE SEQUENCE [LARGE SCALE GENOMIC DNA]</scope>
    <source>
        <strain evidence="9 10">KRF1</strain>
    </source>
</reference>
<organism evidence="9 10">
    <name type="scientific">Candidatus Methylobacter oryzae</name>
    <dbReference type="NCBI Taxonomy" id="2497749"/>
    <lineage>
        <taxon>Bacteria</taxon>
        <taxon>Pseudomonadati</taxon>
        <taxon>Pseudomonadota</taxon>
        <taxon>Gammaproteobacteria</taxon>
        <taxon>Methylococcales</taxon>
        <taxon>Methylococcaceae</taxon>
        <taxon>Methylobacter</taxon>
    </lineage>
</organism>
<dbReference type="Gene3D" id="3.30.240.20">
    <property type="entry name" value="bsu07140 like domains"/>
    <property type="match status" value="1"/>
</dbReference>
<dbReference type="Pfam" id="PF04239">
    <property type="entry name" value="DUF421"/>
    <property type="match status" value="1"/>
</dbReference>
<keyword evidence="3" id="KW-1003">Cell membrane</keyword>
<dbReference type="Proteomes" id="UP000733744">
    <property type="component" value="Unassembled WGS sequence"/>
</dbReference>
<evidence type="ECO:0000256" key="1">
    <source>
        <dbReference type="ARBA" id="ARBA00004651"/>
    </source>
</evidence>
<dbReference type="PANTHER" id="PTHR34582:SF6">
    <property type="entry name" value="UPF0702 TRANSMEMBRANE PROTEIN YCAP"/>
    <property type="match status" value="1"/>
</dbReference>
<keyword evidence="5 7" id="KW-1133">Transmembrane helix</keyword>
<evidence type="ECO:0000256" key="5">
    <source>
        <dbReference type="ARBA" id="ARBA00022989"/>
    </source>
</evidence>
<dbReference type="PANTHER" id="PTHR34582">
    <property type="entry name" value="UPF0702 TRANSMEMBRANE PROTEIN YCAP"/>
    <property type="match status" value="1"/>
</dbReference>
<feature type="transmembrane region" description="Helical" evidence="7">
    <location>
        <begin position="18"/>
        <end position="37"/>
    </location>
</feature>
<protein>
    <submittedName>
        <fullName evidence="9">DUF421 domain-containing protein</fullName>
    </submittedName>
</protein>
<evidence type="ECO:0000256" key="2">
    <source>
        <dbReference type="ARBA" id="ARBA00006448"/>
    </source>
</evidence>
<evidence type="ECO:0000256" key="6">
    <source>
        <dbReference type="ARBA" id="ARBA00023136"/>
    </source>
</evidence>
<comment type="similarity">
    <text evidence="2">Belongs to the UPF0702 family.</text>
</comment>
<evidence type="ECO:0000256" key="3">
    <source>
        <dbReference type="ARBA" id="ARBA00022475"/>
    </source>
</evidence>
<sequence>MNIDLKTIFLPDTPLIEIILRGSVMYLSLFILLRIILKRQSGTLGMTDLLLITLLADASQNGMAGDYKSLPDGVALVATIIFWNYALDWLSFKSSYFQRLIEPLPLPLIKNGRLLRTNMRKELITDNDLIEQLREQGISDISRVKEAYIESDGKISVIENEEERHQKTEKKNS</sequence>
<evidence type="ECO:0000256" key="4">
    <source>
        <dbReference type="ARBA" id="ARBA00022692"/>
    </source>
</evidence>
<evidence type="ECO:0000259" key="8">
    <source>
        <dbReference type="Pfam" id="PF04239"/>
    </source>
</evidence>
<keyword evidence="10" id="KW-1185">Reference proteome</keyword>
<gene>
    <name evidence="9" type="ORF">EKO24_011595</name>
</gene>
<keyword evidence="4 7" id="KW-0812">Transmembrane</keyword>
<evidence type="ECO:0000256" key="7">
    <source>
        <dbReference type="SAM" id="Phobius"/>
    </source>
</evidence>
<feature type="domain" description="YetF C-terminal" evidence="8">
    <location>
        <begin position="93"/>
        <end position="163"/>
    </location>
</feature>
<evidence type="ECO:0000313" key="9">
    <source>
        <dbReference type="EMBL" id="TRW94568.1"/>
    </source>
</evidence>
<keyword evidence="6 7" id="KW-0472">Membrane</keyword>
<accession>A0ABY3C9W4</accession>
<comment type="caution">
    <text evidence="9">The sequence shown here is derived from an EMBL/GenBank/DDBJ whole genome shotgun (WGS) entry which is preliminary data.</text>
</comment>
<evidence type="ECO:0000313" key="10">
    <source>
        <dbReference type="Proteomes" id="UP000733744"/>
    </source>
</evidence>
<dbReference type="EMBL" id="RYFG02000097">
    <property type="protein sequence ID" value="TRW94568.1"/>
    <property type="molecule type" value="Genomic_DNA"/>
</dbReference>
<dbReference type="InterPro" id="IPR007353">
    <property type="entry name" value="DUF421"/>
</dbReference>
<proteinExistence type="inferred from homology"/>
<dbReference type="InterPro" id="IPR023090">
    <property type="entry name" value="UPF0702_alpha/beta_dom_sf"/>
</dbReference>
<name>A0ABY3C9W4_9GAMM</name>